<sequence length="640" mass="70490">MWRFRVRVLIAIGCDAYQHVGPLNGAERDARRMFECLVREEVGDYDMASSRLLLSPTINEVRECIQETLLSAPNVEAFTFFFAGHGHVSSSSFYMLVKDSRCGSLSMSALSLADLFKCLNEARPNQTNIIIDACESGGLITDLSMLLKPELLGDAGTPSVTLVATAGKDQTAGETPSGGFGTSAILDCIEGKDFIQDSNSALDLVEIGRRISVHLAKFDQNPIVWGLNLYGPPSFCRNPRYGSDSTAPLRSLIQEWPSANEESAGLTQKNLWSLYNALHTEWEPEKFSSATKELLESCKQDSAVLSGLIYRLATTFSVRAQESDDMYRPCQVSAALASCLIPYTSDAEIAQRTQDLMDQCCAAIMKATESLFEELQISKYAILSPSGIGMSELYYLPVRISKILGWSAASTLISANDEQNSQAKDQFTRLLQFVLENYPNSVLAINDVQAPYWGLVIARAVSLGLMDEAELLASLLFMSITDCAGKLCRCDLSADKVLNYLLFRSNPQQEGFDDLIERPIELLTVLLKVAPALKLNETFDESLWKLDGVSFLAYLPSNYKSFGDRVMHGGNNYVWAIGYDVFRVDDLERYWPSSAGAPQSLIDARLAIISSLLFPDRVAWFCIDALLGKGSSSPANELAK</sequence>
<protein>
    <recommendedName>
        <fullName evidence="1">Peptidase C14 caspase domain-containing protein</fullName>
    </recommendedName>
</protein>
<dbReference type="AlphaFoldDB" id="A0A6I6LEN9"/>
<gene>
    <name evidence="2" type="ORF">GQA94_04525</name>
</gene>
<organism evidence="2 3">
    <name type="scientific">Stutzerimonas stutzeri</name>
    <name type="common">Pseudomonas stutzeri</name>
    <dbReference type="NCBI Taxonomy" id="316"/>
    <lineage>
        <taxon>Bacteria</taxon>
        <taxon>Pseudomonadati</taxon>
        <taxon>Pseudomonadota</taxon>
        <taxon>Gammaproteobacteria</taxon>
        <taxon>Pseudomonadales</taxon>
        <taxon>Pseudomonadaceae</taxon>
        <taxon>Stutzerimonas</taxon>
    </lineage>
</organism>
<dbReference type="GO" id="GO:0004197">
    <property type="term" value="F:cysteine-type endopeptidase activity"/>
    <property type="evidence" value="ECO:0007669"/>
    <property type="project" value="InterPro"/>
</dbReference>
<evidence type="ECO:0000259" key="1">
    <source>
        <dbReference type="Pfam" id="PF00656"/>
    </source>
</evidence>
<dbReference type="Proteomes" id="UP000438983">
    <property type="component" value="Chromosome"/>
</dbReference>
<name>A0A6I6LEN9_STUST</name>
<accession>A0A6I6LEN9</accession>
<evidence type="ECO:0000313" key="3">
    <source>
        <dbReference type="Proteomes" id="UP000438983"/>
    </source>
</evidence>
<dbReference type="Pfam" id="PF00656">
    <property type="entry name" value="Peptidase_C14"/>
    <property type="match status" value="1"/>
</dbReference>
<dbReference type="SUPFAM" id="SSF52129">
    <property type="entry name" value="Caspase-like"/>
    <property type="match status" value="1"/>
</dbReference>
<dbReference type="InterPro" id="IPR011600">
    <property type="entry name" value="Pept_C14_caspase"/>
</dbReference>
<dbReference type="EMBL" id="CP046902">
    <property type="protein sequence ID" value="QGZ29369.1"/>
    <property type="molecule type" value="Genomic_DNA"/>
</dbReference>
<proteinExistence type="predicted"/>
<feature type="domain" description="Peptidase C14 caspase" evidence="1">
    <location>
        <begin position="9"/>
        <end position="191"/>
    </location>
</feature>
<dbReference type="GO" id="GO:0006508">
    <property type="term" value="P:proteolysis"/>
    <property type="evidence" value="ECO:0007669"/>
    <property type="project" value="InterPro"/>
</dbReference>
<evidence type="ECO:0000313" key="2">
    <source>
        <dbReference type="EMBL" id="QGZ29369.1"/>
    </source>
</evidence>
<reference evidence="2 3" key="1">
    <citation type="submission" date="2019-12" db="EMBL/GenBank/DDBJ databases">
        <title>Complete genome sequence of Pseudomonas stutzeri.</title>
        <authorList>
            <person name="Lim S.R."/>
            <person name="Kim J.H."/>
        </authorList>
    </citation>
    <scope>NUCLEOTIDE SEQUENCE [LARGE SCALE GENOMIC DNA]</scope>
    <source>
        <strain evidence="2 3">PM101005</strain>
    </source>
</reference>
<dbReference type="InterPro" id="IPR029030">
    <property type="entry name" value="Caspase-like_dom_sf"/>
</dbReference>
<dbReference type="Gene3D" id="3.40.50.1460">
    <property type="match status" value="1"/>
</dbReference>